<comment type="caution">
    <text evidence="6">The sequence shown here is derived from an EMBL/GenBank/DDBJ whole genome shotgun (WGS) entry which is preliminary data.</text>
</comment>
<keyword evidence="3 5" id="KW-0687">Ribonucleoprotein</keyword>
<evidence type="ECO:0000256" key="5">
    <source>
        <dbReference type="HAMAP-Rule" id="MF_00291"/>
    </source>
</evidence>
<dbReference type="HAMAP" id="MF_00291_B">
    <property type="entry name" value="Ribosomal_uS2_B"/>
    <property type="match status" value="1"/>
</dbReference>
<evidence type="ECO:0000313" key="6">
    <source>
        <dbReference type="EMBL" id="PIU02109.1"/>
    </source>
</evidence>
<dbReference type="AlphaFoldDB" id="A0A2M6XAT4"/>
<dbReference type="InterPro" id="IPR005706">
    <property type="entry name" value="Ribosomal_uS2_bac/mit/plastid"/>
</dbReference>
<dbReference type="PRINTS" id="PR00395">
    <property type="entry name" value="RIBOSOMALS2"/>
</dbReference>
<dbReference type="CDD" id="cd01425">
    <property type="entry name" value="RPS2"/>
    <property type="match status" value="1"/>
</dbReference>
<dbReference type="NCBIfam" id="TIGR01011">
    <property type="entry name" value="rpsB_bact"/>
    <property type="match status" value="1"/>
</dbReference>
<dbReference type="PROSITE" id="PS00962">
    <property type="entry name" value="RIBOSOMAL_S2_1"/>
    <property type="match status" value="1"/>
</dbReference>
<dbReference type="Gene3D" id="1.10.287.610">
    <property type="entry name" value="Helix hairpin bin"/>
    <property type="match status" value="1"/>
</dbReference>
<dbReference type="Proteomes" id="UP000231214">
    <property type="component" value="Unassembled WGS sequence"/>
</dbReference>
<organism evidence="6 7">
    <name type="scientific">Candidatus Shapirobacteria bacterium CG09_land_8_20_14_0_10_49_15</name>
    <dbReference type="NCBI Taxonomy" id="1974482"/>
    <lineage>
        <taxon>Bacteria</taxon>
        <taxon>Candidatus Shapironibacteriota</taxon>
    </lineage>
</organism>
<evidence type="ECO:0000256" key="3">
    <source>
        <dbReference type="ARBA" id="ARBA00023274"/>
    </source>
</evidence>
<gene>
    <name evidence="5 6" type="primary">rpsB</name>
    <name evidence="6" type="ORF">COT66_02010</name>
</gene>
<dbReference type="Pfam" id="PF00318">
    <property type="entry name" value="Ribosomal_S2"/>
    <property type="match status" value="1"/>
</dbReference>
<dbReference type="GO" id="GO:0022627">
    <property type="term" value="C:cytosolic small ribosomal subunit"/>
    <property type="evidence" value="ECO:0007669"/>
    <property type="project" value="TreeGrafter"/>
</dbReference>
<dbReference type="Gene3D" id="3.40.50.10490">
    <property type="entry name" value="Glucose-6-phosphate isomerase like protein, domain 1"/>
    <property type="match status" value="1"/>
</dbReference>
<dbReference type="GO" id="GO:0003735">
    <property type="term" value="F:structural constituent of ribosome"/>
    <property type="evidence" value="ECO:0007669"/>
    <property type="project" value="InterPro"/>
</dbReference>
<sequence>MSKKQEVSLKDLLEAGVHFGHQAARWNPKMASYLYAVKDGVHVFDLVKTKKSLDEAAAFVRDWTATGKTILFVGTKRQAQAVIRQQAQKAGLPFVCQRWLGGTLTNWEQIQKSIKQLIEMKGAREKGEYKKYTKKERLLLDREIARLEKLFGGLASLEKPPEALFVVDVQKERIAVREAIRKGLELVAMVDSNSDPDGISYPIPANDDAVGSISLIVAAIATAAKEGIEKYGENKPAKN</sequence>
<dbReference type="PANTHER" id="PTHR12534">
    <property type="entry name" value="30S RIBOSOMAL PROTEIN S2 PROKARYOTIC AND ORGANELLAR"/>
    <property type="match status" value="1"/>
</dbReference>
<dbReference type="InterPro" id="IPR018130">
    <property type="entry name" value="Ribosomal_uS2_CS"/>
</dbReference>
<dbReference type="SUPFAM" id="SSF52313">
    <property type="entry name" value="Ribosomal protein S2"/>
    <property type="match status" value="1"/>
</dbReference>
<keyword evidence="2 5" id="KW-0689">Ribosomal protein</keyword>
<protein>
    <recommendedName>
        <fullName evidence="4 5">Small ribosomal subunit protein uS2</fullName>
    </recommendedName>
</protein>
<dbReference type="EMBL" id="PEZK01000028">
    <property type="protein sequence ID" value="PIU02109.1"/>
    <property type="molecule type" value="Genomic_DNA"/>
</dbReference>
<evidence type="ECO:0000256" key="4">
    <source>
        <dbReference type="ARBA" id="ARBA00035256"/>
    </source>
</evidence>
<evidence type="ECO:0000256" key="1">
    <source>
        <dbReference type="ARBA" id="ARBA00006242"/>
    </source>
</evidence>
<accession>A0A2M6XAT4</accession>
<dbReference type="InterPro" id="IPR023591">
    <property type="entry name" value="Ribosomal_uS2_flav_dom_sf"/>
</dbReference>
<name>A0A2M6XAT4_9BACT</name>
<dbReference type="GO" id="GO:0006412">
    <property type="term" value="P:translation"/>
    <property type="evidence" value="ECO:0007669"/>
    <property type="project" value="UniProtKB-UniRule"/>
</dbReference>
<dbReference type="PANTHER" id="PTHR12534:SF0">
    <property type="entry name" value="SMALL RIBOSOMAL SUBUNIT PROTEIN US2M"/>
    <property type="match status" value="1"/>
</dbReference>
<reference evidence="7" key="1">
    <citation type="submission" date="2017-09" db="EMBL/GenBank/DDBJ databases">
        <title>Depth-based differentiation of microbial function through sediment-hosted aquifers and enrichment of novel symbionts in the deep terrestrial subsurface.</title>
        <authorList>
            <person name="Probst A.J."/>
            <person name="Ladd B."/>
            <person name="Jarett J.K."/>
            <person name="Geller-Mcgrath D.E."/>
            <person name="Sieber C.M.K."/>
            <person name="Emerson J.B."/>
            <person name="Anantharaman K."/>
            <person name="Thomas B.C."/>
            <person name="Malmstrom R."/>
            <person name="Stieglmeier M."/>
            <person name="Klingl A."/>
            <person name="Woyke T."/>
            <person name="Ryan C.M."/>
            <person name="Banfield J.F."/>
        </authorList>
    </citation>
    <scope>NUCLEOTIDE SEQUENCE [LARGE SCALE GENOMIC DNA]</scope>
</reference>
<evidence type="ECO:0000313" key="7">
    <source>
        <dbReference type="Proteomes" id="UP000231214"/>
    </source>
</evidence>
<comment type="similarity">
    <text evidence="1 5">Belongs to the universal ribosomal protein uS2 family.</text>
</comment>
<proteinExistence type="inferred from homology"/>
<evidence type="ECO:0000256" key="2">
    <source>
        <dbReference type="ARBA" id="ARBA00022980"/>
    </source>
</evidence>
<dbReference type="InterPro" id="IPR001865">
    <property type="entry name" value="Ribosomal_uS2"/>
</dbReference>